<evidence type="ECO:0000256" key="1">
    <source>
        <dbReference type="SAM" id="MobiDB-lite"/>
    </source>
</evidence>
<dbReference type="Proteomes" id="UP000617734">
    <property type="component" value="Unassembled WGS sequence"/>
</dbReference>
<evidence type="ECO:0000313" key="2">
    <source>
        <dbReference type="EMBL" id="GHH61092.1"/>
    </source>
</evidence>
<dbReference type="RefSeq" id="WP_190209243.1">
    <property type="nucleotide sequence ID" value="NZ_BNBO01000002.1"/>
</dbReference>
<reference evidence="2" key="1">
    <citation type="journal article" date="2014" name="Int. J. Syst. Evol. Microbiol.">
        <title>Complete genome sequence of Corynebacterium casei LMG S-19264T (=DSM 44701T), isolated from a smear-ripened cheese.</title>
        <authorList>
            <consortium name="US DOE Joint Genome Institute (JGI-PGF)"/>
            <person name="Walter F."/>
            <person name="Albersmeier A."/>
            <person name="Kalinowski J."/>
            <person name="Ruckert C."/>
        </authorList>
    </citation>
    <scope>NUCLEOTIDE SEQUENCE</scope>
    <source>
        <strain evidence="2">JCM 4646</strain>
    </source>
</reference>
<feature type="region of interest" description="Disordered" evidence="1">
    <location>
        <begin position="64"/>
        <end position="89"/>
    </location>
</feature>
<reference evidence="2" key="2">
    <citation type="submission" date="2020-09" db="EMBL/GenBank/DDBJ databases">
        <authorList>
            <person name="Sun Q."/>
            <person name="Ohkuma M."/>
        </authorList>
    </citation>
    <scope>NUCLEOTIDE SEQUENCE</scope>
    <source>
        <strain evidence="2">JCM 4646</strain>
    </source>
</reference>
<comment type="caution">
    <text evidence="2">The sequence shown here is derived from an EMBL/GenBank/DDBJ whole genome shotgun (WGS) entry which is preliminary data.</text>
</comment>
<evidence type="ECO:0000313" key="3">
    <source>
        <dbReference type="Proteomes" id="UP000617734"/>
    </source>
</evidence>
<dbReference type="AlphaFoldDB" id="A0A919KKZ8"/>
<gene>
    <name evidence="2" type="ORF">GCM10018781_06930</name>
</gene>
<name>A0A919KKZ8_9ACTN</name>
<accession>A0A919KKZ8</accession>
<keyword evidence="3" id="KW-1185">Reference proteome</keyword>
<proteinExistence type="predicted"/>
<organism evidence="2 3">
    <name type="scientific">Kitasatospora indigofera</name>
    <dbReference type="NCBI Taxonomy" id="67307"/>
    <lineage>
        <taxon>Bacteria</taxon>
        <taxon>Bacillati</taxon>
        <taxon>Actinomycetota</taxon>
        <taxon>Actinomycetes</taxon>
        <taxon>Kitasatosporales</taxon>
        <taxon>Streptomycetaceae</taxon>
        <taxon>Kitasatospora</taxon>
    </lineage>
</organism>
<dbReference type="GeneID" id="95351220"/>
<evidence type="ECO:0008006" key="4">
    <source>
        <dbReference type="Google" id="ProtNLM"/>
    </source>
</evidence>
<dbReference type="EMBL" id="BNBO01000002">
    <property type="protein sequence ID" value="GHH61092.1"/>
    <property type="molecule type" value="Genomic_DNA"/>
</dbReference>
<feature type="compositionally biased region" description="Basic and acidic residues" evidence="1">
    <location>
        <begin position="71"/>
        <end position="84"/>
    </location>
</feature>
<dbReference type="PROSITE" id="PS51257">
    <property type="entry name" value="PROKAR_LIPOPROTEIN"/>
    <property type="match status" value="1"/>
</dbReference>
<sequence length="168" mass="17866">MKNIRPAVLRLGAVVAVFGVLVAGCGEDSDLSRPTVTLEVSRGQADTLLADIEQALPAGARFEPPAANENDCYKPHSESADGRRQAGRLATVSGLPEERQAEVYAAARAYFGAHDFKITKDVDKVLTGTRSSDGFLAMLYGGLAPGQLMQVSVRAPCVWPDGTPQPKR</sequence>
<protein>
    <recommendedName>
        <fullName evidence="4">Lipoprotein</fullName>
    </recommendedName>
</protein>